<dbReference type="InterPro" id="IPR050411">
    <property type="entry name" value="AlphaKG_dependent_hydroxylases"/>
</dbReference>
<dbReference type="Proteomes" id="UP000571084">
    <property type="component" value="Unassembled WGS sequence"/>
</dbReference>
<proteinExistence type="predicted"/>
<dbReference type="Pfam" id="PF02668">
    <property type="entry name" value="TauD"/>
    <property type="match status" value="1"/>
</dbReference>
<organism evidence="5 6">
    <name type="scientific">Glaciimonas immobilis</name>
    <dbReference type="NCBI Taxonomy" id="728004"/>
    <lineage>
        <taxon>Bacteria</taxon>
        <taxon>Pseudomonadati</taxon>
        <taxon>Pseudomonadota</taxon>
        <taxon>Betaproteobacteria</taxon>
        <taxon>Burkholderiales</taxon>
        <taxon>Oxalobacteraceae</taxon>
        <taxon>Glaciimonas</taxon>
    </lineage>
</organism>
<dbReference type="GO" id="GO:0016706">
    <property type="term" value="F:2-oxoglutarate-dependent dioxygenase activity"/>
    <property type="evidence" value="ECO:0007669"/>
    <property type="project" value="UniProtKB-ARBA"/>
</dbReference>
<name>A0A840S1Y6_9BURK</name>
<evidence type="ECO:0000313" key="6">
    <source>
        <dbReference type="Proteomes" id="UP000571084"/>
    </source>
</evidence>
<dbReference type="EC" id="1.14.20.3" evidence="5"/>
<comment type="caution">
    <text evidence="5">The sequence shown here is derived from an EMBL/GenBank/DDBJ whole genome shotgun (WGS) entry which is preliminary data.</text>
</comment>
<evidence type="ECO:0000256" key="2">
    <source>
        <dbReference type="ARBA" id="ARBA00023002"/>
    </source>
</evidence>
<keyword evidence="6" id="KW-1185">Reference proteome</keyword>
<keyword evidence="3" id="KW-0045">Antibiotic biosynthesis</keyword>
<dbReference type="SUPFAM" id="SSF51197">
    <property type="entry name" value="Clavaminate synthase-like"/>
    <property type="match status" value="1"/>
</dbReference>
<sequence length="284" mass="31460">MTNSILLKSKQLTSSGLGCHVDNATPLSALLNVVLKSGIALIHNVDLTEASFRSFVEKIGKKIEYKEEKALVGYGFSDILKIDGTPEDGKVITGRGKLPLHTDGILLNTQVDLIILYASDVQGVDADGATLVCDQLAAWGEMPDSLRTPLLIGSLEYIAFERGYFTSVPEGWFSIPAFRDYGRVKSLNLALPFIGERLKSWDVRVQGLSSQASQDYFNALEKHFTQEKYLYNHQWCKGDLLIIDNQRTLHGRSALSVSKHRRLLRGQTTFEKNVLAPGPTHIAI</sequence>
<comment type="cofactor">
    <cofactor evidence="1">
        <name>Fe(2+)</name>
        <dbReference type="ChEBI" id="CHEBI:29033"/>
    </cofactor>
</comment>
<reference evidence="5 6" key="1">
    <citation type="submission" date="2020-08" db="EMBL/GenBank/DDBJ databases">
        <title>Genomic Encyclopedia of Type Strains, Phase IV (KMG-IV): sequencing the most valuable type-strain genomes for metagenomic binning, comparative biology and taxonomic classification.</title>
        <authorList>
            <person name="Goeker M."/>
        </authorList>
    </citation>
    <scope>NUCLEOTIDE SEQUENCE [LARGE SCALE GENOMIC DNA]</scope>
    <source>
        <strain evidence="5 6">DSM 23240</strain>
    </source>
</reference>
<keyword evidence="2 5" id="KW-0560">Oxidoreductase</keyword>
<dbReference type="InterPro" id="IPR042098">
    <property type="entry name" value="TauD-like_sf"/>
</dbReference>
<dbReference type="GO" id="GO:0017000">
    <property type="term" value="P:antibiotic biosynthetic process"/>
    <property type="evidence" value="ECO:0007669"/>
    <property type="project" value="UniProtKB-KW"/>
</dbReference>
<gene>
    <name evidence="5" type="ORF">HNR39_004479</name>
</gene>
<evidence type="ECO:0000256" key="3">
    <source>
        <dbReference type="ARBA" id="ARBA00023194"/>
    </source>
</evidence>
<dbReference type="AlphaFoldDB" id="A0A840S1Y6"/>
<accession>A0A840S1Y6</accession>
<dbReference type="Gene3D" id="3.60.130.10">
    <property type="entry name" value="Clavaminate synthase-like"/>
    <property type="match status" value="1"/>
</dbReference>
<feature type="domain" description="TauD/TfdA-like" evidence="4">
    <location>
        <begin position="28"/>
        <end position="265"/>
    </location>
</feature>
<evidence type="ECO:0000313" key="5">
    <source>
        <dbReference type="EMBL" id="MBB5202610.1"/>
    </source>
</evidence>
<dbReference type="EMBL" id="JACHHQ010000018">
    <property type="protein sequence ID" value="MBB5202610.1"/>
    <property type="molecule type" value="Genomic_DNA"/>
</dbReference>
<evidence type="ECO:0000256" key="1">
    <source>
        <dbReference type="ARBA" id="ARBA00001954"/>
    </source>
</evidence>
<dbReference type="RefSeq" id="WP_168057120.1">
    <property type="nucleotide sequence ID" value="NZ_JAAOZT010000015.1"/>
</dbReference>
<dbReference type="PANTHER" id="PTHR10696">
    <property type="entry name" value="GAMMA-BUTYROBETAINE HYDROXYLASE-RELATED"/>
    <property type="match status" value="1"/>
</dbReference>
<protein>
    <submittedName>
        <fullName evidence="5">(5R)-carbapenem-3-carboxylate synthase</fullName>
        <ecNumber evidence="5">1.14.20.3</ecNumber>
    </submittedName>
</protein>
<dbReference type="PANTHER" id="PTHR10696:SF56">
    <property type="entry name" value="TAUD_TFDA-LIKE DOMAIN-CONTAINING PROTEIN"/>
    <property type="match status" value="1"/>
</dbReference>
<dbReference type="InterPro" id="IPR003819">
    <property type="entry name" value="TauD/TfdA-like"/>
</dbReference>
<evidence type="ECO:0000259" key="4">
    <source>
        <dbReference type="Pfam" id="PF02668"/>
    </source>
</evidence>